<dbReference type="AlphaFoldDB" id="A0A329E6X5"/>
<reference evidence="1 2" key="1">
    <citation type="submission" date="2018-06" db="EMBL/GenBank/DDBJ databases">
        <title>Freshwater and sediment microbial communities from various areas in North America, analyzing microbe dynamics in response to fracking.</title>
        <authorList>
            <person name="Lamendella R."/>
        </authorList>
    </citation>
    <scope>NUCLEOTIDE SEQUENCE [LARGE SCALE GENOMIC DNA]</scope>
    <source>
        <strain evidence="1 2">99A</strain>
    </source>
</reference>
<proteinExistence type="predicted"/>
<dbReference type="Proteomes" id="UP000248729">
    <property type="component" value="Unassembled WGS sequence"/>
</dbReference>
<dbReference type="EMBL" id="QLTR01000023">
    <property type="protein sequence ID" value="RAS60071.1"/>
    <property type="molecule type" value="Genomic_DNA"/>
</dbReference>
<gene>
    <name evidence="1" type="ORF">DET48_12340</name>
</gene>
<comment type="caution">
    <text evidence="1">The sequence shown here is derived from an EMBL/GenBank/DDBJ whole genome shotgun (WGS) entry which is preliminary data.</text>
</comment>
<dbReference type="RefSeq" id="WP_112404388.1">
    <property type="nucleotide sequence ID" value="NZ_QLTR01000023.1"/>
</dbReference>
<protein>
    <submittedName>
        <fullName evidence="1">Uncharacterized protein</fullName>
    </submittedName>
</protein>
<sequence length="124" mass="13693">MMDTNENGSKLVLILVHPVANAGGFSRPAKSFQKNQDAIDYALEGDSILYVFEDSTVYPMTMGAKSGADWGRSMAESYIYSGLELEKSEIIDMCYHEDAEGSKAFVDSLVDYVISCRSEQEAQL</sequence>
<evidence type="ECO:0000313" key="1">
    <source>
        <dbReference type="EMBL" id="RAS60071.1"/>
    </source>
</evidence>
<organism evidence="1 2">
    <name type="scientific">Vibrio diazotrophicus</name>
    <dbReference type="NCBI Taxonomy" id="685"/>
    <lineage>
        <taxon>Bacteria</taxon>
        <taxon>Pseudomonadati</taxon>
        <taxon>Pseudomonadota</taxon>
        <taxon>Gammaproteobacteria</taxon>
        <taxon>Vibrionales</taxon>
        <taxon>Vibrionaceae</taxon>
        <taxon>Vibrio</taxon>
    </lineage>
</organism>
<name>A0A329E6X5_VIBDI</name>
<accession>A0A329E6X5</accession>
<evidence type="ECO:0000313" key="2">
    <source>
        <dbReference type="Proteomes" id="UP000248729"/>
    </source>
</evidence>